<dbReference type="PROSITE" id="PS50234">
    <property type="entry name" value="VWFA"/>
    <property type="match status" value="1"/>
</dbReference>
<proteinExistence type="predicted"/>
<evidence type="ECO:0000313" key="5">
    <source>
        <dbReference type="EMBL" id="GAA1684292.1"/>
    </source>
</evidence>
<evidence type="ECO:0000256" key="2">
    <source>
        <dbReference type="SAM" id="Phobius"/>
    </source>
</evidence>
<evidence type="ECO:0000256" key="3">
    <source>
        <dbReference type="SAM" id="SignalP"/>
    </source>
</evidence>
<dbReference type="Pfam" id="PF13519">
    <property type="entry name" value="VWA_2"/>
    <property type="match status" value="1"/>
</dbReference>
<feature type="domain" description="VWFA" evidence="4">
    <location>
        <begin position="46"/>
        <end position="257"/>
    </location>
</feature>
<protein>
    <recommendedName>
        <fullName evidence="4">VWFA domain-containing protein</fullName>
    </recommendedName>
</protein>
<keyword evidence="3" id="KW-0732">Signal</keyword>
<dbReference type="Gene3D" id="3.40.50.410">
    <property type="entry name" value="von Willebrand factor, type A domain"/>
    <property type="match status" value="1"/>
</dbReference>
<dbReference type="SMART" id="SM00327">
    <property type="entry name" value="VWA"/>
    <property type="match status" value="1"/>
</dbReference>
<dbReference type="InterPro" id="IPR036465">
    <property type="entry name" value="vWFA_dom_sf"/>
</dbReference>
<evidence type="ECO:0000259" key="4">
    <source>
        <dbReference type="PROSITE" id="PS50234"/>
    </source>
</evidence>
<dbReference type="EMBL" id="BAAAMU010000137">
    <property type="protein sequence ID" value="GAA1684292.1"/>
    <property type="molecule type" value="Genomic_DNA"/>
</dbReference>
<dbReference type="InterPro" id="IPR002035">
    <property type="entry name" value="VWF_A"/>
</dbReference>
<evidence type="ECO:0000256" key="1">
    <source>
        <dbReference type="SAM" id="MobiDB-lite"/>
    </source>
</evidence>
<feature type="region of interest" description="Disordered" evidence="1">
    <location>
        <begin position="716"/>
        <end position="750"/>
    </location>
</feature>
<keyword evidence="2" id="KW-1133">Transmembrane helix</keyword>
<comment type="caution">
    <text evidence="5">The sequence shown here is derived from an EMBL/GenBank/DDBJ whole genome shotgun (WGS) entry which is preliminary data.</text>
</comment>
<feature type="transmembrane region" description="Helical" evidence="2">
    <location>
        <begin position="592"/>
        <end position="616"/>
    </location>
</feature>
<feature type="chain" id="PRO_5045902435" description="VWFA domain-containing protein" evidence="3">
    <location>
        <begin position="36"/>
        <end position="750"/>
    </location>
</feature>
<sequence>MRVTPSLRSLFTLTVTAVVTAVVTGAVSPVPAAQAAPPADDVKPVRVVILVDESGSLSGADVARERAAAQLIALSELSPRSQVSVVGFGSSNGPGQSAVDIVCPLTGVQTAQDRESLSRCVERLRRRESSDGNDTDHAAALDQALSIMNEPDDQQRSKIVFLLTDGVLDVARSAQYGADAESRNRNAQKQIDSGLKDAERAKVQIWPLGFGSADKSSLDAFAAGGWREPCGGQESATPRARVVADSKDVERSLLEAFAYARCAGIGDSVTDSLDSGATVDLHVTIPIIATDGSIVVVKRDRRVQVTYFDPQGTQVPKQGEQNESTFQAAGEAGPVESLRIRNPVPGQWRIQLKSPPGVDRQDVSATVVWQGALRASISLSNPRPRPGEQVTVRLRLQTRTGTISDPAALEGLRFSARLTGEGFQETPIELGDTGGGADRAKDDGEFSGRVAVPGTATGTLSFLGKVTGPGVAGDERPYETRIAGPADRLRGQVRLEAATVEPGGEVSGTVGVTNDGEPARLGLRLLDAPGTVSLSAQELQAPAGTSEHAFTLRIGSGAAEGQVGGQVQVVDAAGQVVAEDFVQVEVQRPTPMWLRALQALLILLVVVAAGLAFLMVRRRRRQRAADPSELTLYLFDRPGERDISQLQAPIGEGPEFGFTITDRRLVRTYGTGYTVRRGEGRSVLVTDPRGQRLDPLFPGRPIALPGDGEKAFYLGVGDRRAQGAEQPAYGPAEPQQQTSTRRPMPGDDLI</sequence>
<evidence type="ECO:0000313" key="6">
    <source>
        <dbReference type="Proteomes" id="UP001500064"/>
    </source>
</evidence>
<dbReference type="CDD" id="cd00198">
    <property type="entry name" value="vWFA"/>
    <property type="match status" value="1"/>
</dbReference>
<organism evidence="5 6">
    <name type="scientific">Nonomuraea maheshkhaliensis</name>
    <dbReference type="NCBI Taxonomy" id="419590"/>
    <lineage>
        <taxon>Bacteria</taxon>
        <taxon>Bacillati</taxon>
        <taxon>Actinomycetota</taxon>
        <taxon>Actinomycetes</taxon>
        <taxon>Streptosporangiales</taxon>
        <taxon>Streptosporangiaceae</taxon>
        <taxon>Nonomuraea</taxon>
    </lineage>
</organism>
<feature type="signal peptide" evidence="3">
    <location>
        <begin position="1"/>
        <end position="35"/>
    </location>
</feature>
<dbReference type="SUPFAM" id="SSF53300">
    <property type="entry name" value="vWA-like"/>
    <property type="match status" value="1"/>
</dbReference>
<dbReference type="Proteomes" id="UP001500064">
    <property type="component" value="Unassembled WGS sequence"/>
</dbReference>
<keyword evidence="2" id="KW-0472">Membrane</keyword>
<keyword evidence="2" id="KW-0812">Transmembrane</keyword>
<accession>A0ABP4T9H7</accession>
<dbReference type="RefSeq" id="WP_346113788.1">
    <property type="nucleotide sequence ID" value="NZ_BAAAMU010000137.1"/>
</dbReference>
<keyword evidence="6" id="KW-1185">Reference proteome</keyword>
<gene>
    <name evidence="5" type="ORF">GCM10009733_096070</name>
</gene>
<reference evidence="6" key="1">
    <citation type="journal article" date="2019" name="Int. J. Syst. Evol. Microbiol.">
        <title>The Global Catalogue of Microorganisms (GCM) 10K type strain sequencing project: providing services to taxonomists for standard genome sequencing and annotation.</title>
        <authorList>
            <consortium name="The Broad Institute Genomics Platform"/>
            <consortium name="The Broad Institute Genome Sequencing Center for Infectious Disease"/>
            <person name="Wu L."/>
            <person name="Ma J."/>
        </authorList>
    </citation>
    <scope>NUCLEOTIDE SEQUENCE [LARGE SCALE GENOMIC DNA]</scope>
    <source>
        <strain evidence="6">JCM 13929</strain>
    </source>
</reference>
<name>A0ABP4T9H7_9ACTN</name>